<proteinExistence type="predicted"/>
<dbReference type="RefSeq" id="WP_084352919.1">
    <property type="nucleotide sequence ID" value="NZ_FWYD01000006.1"/>
</dbReference>
<sequence>MSSTPLHVAVGFLAMGGWAVFANAGHGLRAMLLAGLVQGLISGALTLGLKRSVDWMRPRMARGPGYWVPPLIAICGSALLLVLTHWLSDTPEIAATIAVPLGVSLSYIFAYNIQCQYRSRNRG</sequence>
<keyword evidence="1" id="KW-1133">Transmembrane helix</keyword>
<feature type="transmembrane region" description="Helical" evidence="1">
    <location>
        <begin position="65"/>
        <end position="87"/>
    </location>
</feature>
<gene>
    <name evidence="2" type="ORF">SAMN06295998_10612</name>
</gene>
<dbReference type="OrthoDB" id="7865775at2"/>
<feature type="transmembrane region" description="Helical" evidence="1">
    <location>
        <begin position="32"/>
        <end position="53"/>
    </location>
</feature>
<evidence type="ECO:0000313" key="2">
    <source>
        <dbReference type="EMBL" id="SMC79904.1"/>
    </source>
</evidence>
<keyword evidence="1" id="KW-0812">Transmembrane</keyword>
<dbReference type="EMBL" id="FWYD01000006">
    <property type="protein sequence ID" value="SMC79904.1"/>
    <property type="molecule type" value="Genomic_DNA"/>
</dbReference>
<dbReference type="AlphaFoldDB" id="A0A1W2C4H1"/>
<dbReference type="STRING" id="1387277.SAMN06295998_10612"/>
<organism evidence="2 3">
    <name type="scientific">Primorskyibacter flagellatus</name>
    <dbReference type="NCBI Taxonomy" id="1387277"/>
    <lineage>
        <taxon>Bacteria</taxon>
        <taxon>Pseudomonadati</taxon>
        <taxon>Pseudomonadota</taxon>
        <taxon>Alphaproteobacteria</taxon>
        <taxon>Rhodobacterales</taxon>
        <taxon>Roseobacteraceae</taxon>
        <taxon>Primorskyibacter</taxon>
    </lineage>
</organism>
<reference evidence="2 3" key="1">
    <citation type="submission" date="2017-04" db="EMBL/GenBank/DDBJ databases">
        <authorList>
            <person name="Afonso C.L."/>
            <person name="Miller P.J."/>
            <person name="Scott M.A."/>
            <person name="Spackman E."/>
            <person name="Goraichik I."/>
            <person name="Dimitrov K.M."/>
            <person name="Suarez D.L."/>
            <person name="Swayne D.E."/>
        </authorList>
    </citation>
    <scope>NUCLEOTIDE SEQUENCE [LARGE SCALE GENOMIC DNA]</scope>
    <source>
        <strain evidence="2 3">CGMCC 1.12644</strain>
    </source>
</reference>
<keyword evidence="3" id="KW-1185">Reference proteome</keyword>
<name>A0A1W2C4H1_9RHOB</name>
<accession>A0A1W2C4H1</accession>
<protein>
    <submittedName>
        <fullName evidence="2">Uncharacterized protein</fullName>
    </submittedName>
</protein>
<evidence type="ECO:0000256" key="1">
    <source>
        <dbReference type="SAM" id="Phobius"/>
    </source>
</evidence>
<feature type="transmembrane region" description="Helical" evidence="1">
    <location>
        <begin position="93"/>
        <end position="113"/>
    </location>
</feature>
<keyword evidence="1" id="KW-0472">Membrane</keyword>
<dbReference type="Proteomes" id="UP000192330">
    <property type="component" value="Unassembled WGS sequence"/>
</dbReference>
<evidence type="ECO:0000313" key="3">
    <source>
        <dbReference type="Proteomes" id="UP000192330"/>
    </source>
</evidence>